<dbReference type="Proteomes" id="UP000639606">
    <property type="component" value="Unassembled WGS sequence"/>
</dbReference>
<dbReference type="AlphaFoldDB" id="A0A918EFH7"/>
<dbReference type="InterPro" id="IPR037883">
    <property type="entry name" value="Knr4/Smi1-like_sf"/>
</dbReference>
<protein>
    <submittedName>
        <fullName evidence="2">Glucan synthase</fullName>
    </submittedName>
</protein>
<keyword evidence="3" id="KW-1185">Reference proteome</keyword>
<dbReference type="Pfam" id="PF09346">
    <property type="entry name" value="SMI1_KNR4"/>
    <property type="match status" value="1"/>
</dbReference>
<gene>
    <name evidence="2" type="ORF">GCM10010185_42690</name>
</gene>
<feature type="domain" description="Knr4/Smi1-like" evidence="1">
    <location>
        <begin position="33"/>
        <end position="153"/>
    </location>
</feature>
<reference evidence="2" key="1">
    <citation type="journal article" date="2014" name="Int. J. Syst. Evol. Microbiol.">
        <title>Complete genome sequence of Corynebacterium casei LMG S-19264T (=DSM 44701T), isolated from a smear-ripened cheese.</title>
        <authorList>
            <consortium name="US DOE Joint Genome Institute (JGI-PGF)"/>
            <person name="Walter F."/>
            <person name="Albersmeier A."/>
            <person name="Kalinowski J."/>
            <person name="Ruckert C."/>
        </authorList>
    </citation>
    <scope>NUCLEOTIDE SEQUENCE</scope>
    <source>
        <strain evidence="2">JCM 3313</strain>
    </source>
</reference>
<dbReference type="SUPFAM" id="SSF160631">
    <property type="entry name" value="SMI1/KNR4-like"/>
    <property type="match status" value="1"/>
</dbReference>
<reference evidence="2" key="2">
    <citation type="submission" date="2020-09" db="EMBL/GenBank/DDBJ databases">
        <authorList>
            <person name="Sun Q."/>
            <person name="Ohkuma M."/>
        </authorList>
    </citation>
    <scope>NUCLEOTIDE SEQUENCE</scope>
    <source>
        <strain evidence="2">JCM 3313</strain>
    </source>
</reference>
<organism evidence="2 3">
    <name type="scientific">Saccharothrix coeruleofusca</name>
    <dbReference type="NCBI Taxonomy" id="33919"/>
    <lineage>
        <taxon>Bacteria</taxon>
        <taxon>Bacillati</taxon>
        <taxon>Actinomycetota</taxon>
        <taxon>Actinomycetes</taxon>
        <taxon>Pseudonocardiales</taxon>
        <taxon>Pseudonocardiaceae</taxon>
        <taxon>Saccharothrix</taxon>
    </lineage>
</organism>
<evidence type="ECO:0000313" key="3">
    <source>
        <dbReference type="Proteomes" id="UP000639606"/>
    </source>
</evidence>
<dbReference type="RefSeq" id="WP_189225046.1">
    <property type="nucleotide sequence ID" value="NZ_BMRG01000008.1"/>
</dbReference>
<dbReference type="EMBL" id="BMRG01000008">
    <property type="protein sequence ID" value="GGP65365.1"/>
    <property type="molecule type" value="Genomic_DNA"/>
</dbReference>
<proteinExistence type="predicted"/>
<accession>A0A918EFH7</accession>
<evidence type="ECO:0000259" key="1">
    <source>
        <dbReference type="Pfam" id="PF09346"/>
    </source>
</evidence>
<name>A0A918EFH7_9PSEU</name>
<evidence type="ECO:0000313" key="2">
    <source>
        <dbReference type="EMBL" id="GGP65365.1"/>
    </source>
</evidence>
<comment type="caution">
    <text evidence="2">The sequence shown here is derived from an EMBL/GenBank/DDBJ whole genome shotgun (WGS) entry which is preliminary data.</text>
</comment>
<dbReference type="InterPro" id="IPR018958">
    <property type="entry name" value="Knr4/Smi1-like_dom"/>
</dbReference>
<sequence length="197" mass="21358">MSAPVAASWDRIEKWLGSNASDIPLPAPAAVPALAAAEVAVGYAFPRDLVESLLRHDGAPRSLVPSRWTLLPLDTAVDTWRRNTEELAARQAAEVDDMSDEDWSEVEEGEEDAFWGWSPAWLPIAVDGSGCHLVVELREGSRHGAVGVLDPESNPRFEGSGTWPSTAALLEGTANALHGDVPVWKPTIESWGIDWTR</sequence>